<keyword evidence="2" id="KW-1185">Reference proteome</keyword>
<evidence type="ECO:0000313" key="1">
    <source>
        <dbReference type="EMBL" id="MUN38732.1"/>
    </source>
</evidence>
<sequence>MEVIVKGKDIEAGELYALKPWHRPDEPLRAVRAIRAEGGSLVYEGRGSEEWTGALSRVVGLWRPHAEARDAARRAVERLTKALELRWPGPQGYNAYAVEYGYMDFRVQVECTAQQADCLADAVSAP</sequence>
<accession>A0A7K1L2U9</accession>
<dbReference type="EMBL" id="WOFH01000006">
    <property type="protein sequence ID" value="MUN38732.1"/>
    <property type="molecule type" value="Genomic_DNA"/>
</dbReference>
<dbReference type="Proteomes" id="UP000432015">
    <property type="component" value="Unassembled WGS sequence"/>
</dbReference>
<organism evidence="1 2">
    <name type="scientific">Actinomadura litoris</name>
    <dbReference type="NCBI Taxonomy" id="2678616"/>
    <lineage>
        <taxon>Bacteria</taxon>
        <taxon>Bacillati</taxon>
        <taxon>Actinomycetota</taxon>
        <taxon>Actinomycetes</taxon>
        <taxon>Streptosporangiales</taxon>
        <taxon>Thermomonosporaceae</taxon>
        <taxon>Actinomadura</taxon>
    </lineage>
</organism>
<name>A0A7K1L2U9_9ACTN</name>
<evidence type="ECO:0000313" key="2">
    <source>
        <dbReference type="Proteomes" id="UP000432015"/>
    </source>
</evidence>
<gene>
    <name evidence="1" type="ORF">GNZ18_19280</name>
</gene>
<proteinExistence type="predicted"/>
<protein>
    <submittedName>
        <fullName evidence="1">Uncharacterized protein</fullName>
    </submittedName>
</protein>
<reference evidence="1 2" key="1">
    <citation type="submission" date="2019-11" db="EMBL/GenBank/DDBJ databases">
        <authorList>
            <person name="Cao P."/>
        </authorList>
    </citation>
    <scope>NUCLEOTIDE SEQUENCE [LARGE SCALE GENOMIC DNA]</scope>
    <source>
        <strain evidence="1 2">NEAU-AAG5</strain>
    </source>
</reference>
<comment type="caution">
    <text evidence="1">The sequence shown here is derived from an EMBL/GenBank/DDBJ whole genome shotgun (WGS) entry which is preliminary data.</text>
</comment>
<dbReference type="AlphaFoldDB" id="A0A7K1L2U9"/>
<dbReference type="RefSeq" id="WP_156217881.1">
    <property type="nucleotide sequence ID" value="NZ_WOFH01000006.1"/>
</dbReference>